<dbReference type="CDD" id="cd00093">
    <property type="entry name" value="HTH_XRE"/>
    <property type="match status" value="1"/>
</dbReference>
<dbReference type="Proteomes" id="UP000237872">
    <property type="component" value="Unassembled WGS sequence"/>
</dbReference>
<protein>
    <recommendedName>
        <fullName evidence="2">HTH cro/C1-type domain-containing protein</fullName>
    </recommendedName>
</protein>
<dbReference type="Pfam" id="PF12844">
    <property type="entry name" value="HTH_19"/>
    <property type="match status" value="1"/>
</dbReference>
<dbReference type="SMART" id="SM00530">
    <property type="entry name" value="HTH_XRE"/>
    <property type="match status" value="1"/>
</dbReference>
<dbReference type="SUPFAM" id="SSF47413">
    <property type="entry name" value="lambda repressor-like DNA-binding domains"/>
    <property type="match status" value="1"/>
</dbReference>
<dbReference type="EMBL" id="MDEC01000027">
    <property type="protein sequence ID" value="PPU60808.1"/>
    <property type="molecule type" value="Genomic_DNA"/>
</dbReference>
<evidence type="ECO:0000313" key="3">
    <source>
        <dbReference type="EMBL" id="PPU60808.1"/>
    </source>
</evidence>
<dbReference type="AlphaFoldDB" id="A0A2S7CGV6"/>
<dbReference type="InterPro" id="IPR001387">
    <property type="entry name" value="Cro/C1-type_HTH"/>
</dbReference>
<reference evidence="3 4" key="1">
    <citation type="submission" date="2016-08" db="EMBL/GenBank/DDBJ databases">
        <authorList>
            <person name="Seilhamer J.J."/>
        </authorList>
    </citation>
    <scope>NUCLEOTIDE SEQUENCE [LARGE SCALE GENOMIC DNA]</scope>
    <source>
        <strain evidence="3 4">CFBP4690</strain>
    </source>
</reference>
<dbReference type="PANTHER" id="PTHR46558:SF4">
    <property type="entry name" value="DNA-BIDING PHAGE PROTEIN"/>
    <property type="match status" value="1"/>
</dbReference>
<dbReference type="PROSITE" id="PS50943">
    <property type="entry name" value="HTH_CROC1"/>
    <property type="match status" value="1"/>
</dbReference>
<keyword evidence="1" id="KW-0238">DNA-binding</keyword>
<dbReference type="InterPro" id="IPR010982">
    <property type="entry name" value="Lambda_DNA-bd_dom_sf"/>
</dbReference>
<organism evidence="3 4">
    <name type="scientific">Xanthomonas codiaei</name>
    <dbReference type="NCBI Taxonomy" id="56463"/>
    <lineage>
        <taxon>Bacteria</taxon>
        <taxon>Pseudomonadati</taxon>
        <taxon>Pseudomonadota</taxon>
        <taxon>Gammaproteobacteria</taxon>
        <taxon>Lysobacterales</taxon>
        <taxon>Lysobacteraceae</taxon>
        <taxon>Xanthomonas</taxon>
    </lineage>
</organism>
<dbReference type="OrthoDB" id="9772064at2"/>
<dbReference type="Gene3D" id="1.10.260.40">
    <property type="entry name" value="lambda repressor-like DNA-binding domains"/>
    <property type="match status" value="1"/>
</dbReference>
<gene>
    <name evidence="3" type="ORF">XcodCFBP4690_17150</name>
</gene>
<accession>A0A2S7CGV6</accession>
<name>A0A2S7CGV6_9XANT</name>
<evidence type="ECO:0000313" key="4">
    <source>
        <dbReference type="Proteomes" id="UP000237872"/>
    </source>
</evidence>
<comment type="caution">
    <text evidence="3">The sequence shown here is derived from an EMBL/GenBank/DDBJ whole genome shotgun (WGS) entry which is preliminary data.</text>
</comment>
<proteinExistence type="predicted"/>
<dbReference type="GO" id="GO:0003677">
    <property type="term" value="F:DNA binding"/>
    <property type="evidence" value="ECO:0007669"/>
    <property type="project" value="UniProtKB-KW"/>
</dbReference>
<feature type="domain" description="HTH cro/C1-type" evidence="2">
    <location>
        <begin position="25"/>
        <end position="79"/>
    </location>
</feature>
<sequence length="122" mass="13204">MSRPSEPLKVQPVYTLQVSTIGARMRAAREAAKLSQLDVAAELGVTKGSLSAWENDKNFPQLQTFIQLCQLYGTSADALLFSATAVAEPRAQYKVGEAAVLQRLVDGLSDEQQRALVVLLGK</sequence>
<dbReference type="PANTHER" id="PTHR46558">
    <property type="entry name" value="TRACRIPTIONAL REGULATORY PROTEIN-RELATED-RELATED"/>
    <property type="match status" value="1"/>
</dbReference>
<evidence type="ECO:0000256" key="1">
    <source>
        <dbReference type="ARBA" id="ARBA00023125"/>
    </source>
</evidence>
<evidence type="ECO:0000259" key="2">
    <source>
        <dbReference type="PROSITE" id="PS50943"/>
    </source>
</evidence>